<accession>A0A8J2SN99</accession>
<dbReference type="OrthoDB" id="2015035at2759"/>
<protein>
    <recommendedName>
        <fullName evidence="4">CSD domain-containing protein</fullName>
    </recommendedName>
</protein>
<feature type="region of interest" description="Disordered" evidence="1">
    <location>
        <begin position="1"/>
        <end position="21"/>
    </location>
</feature>
<sequence>MKRSIDETDDPNANDARQKLKDSLIPFDQSREASEALLLQCCYSILERQPSRSLNVRGLVHELNRTVAPGAFTKRGEERTASTYVKQVLGGCRAWCEALPADVFEVVGSWETNVELRLVSRDDADMTDDDAFVDGERRQGRVEFWDRGRGWGRVSLDGDARRTRVFVHARDVASAKKQLPRGGRVDLRLRSTERGWCGEDVHLLDATDDEVDALLGAAAMALGPDEPPPAPSEPYGEAIESTVACENGHALHVGPVSSHVANWEAVEETLRGTRYEHFLSE</sequence>
<organism evidence="2 3">
    <name type="scientific">Pelagomonas calceolata</name>
    <dbReference type="NCBI Taxonomy" id="35677"/>
    <lineage>
        <taxon>Eukaryota</taxon>
        <taxon>Sar</taxon>
        <taxon>Stramenopiles</taxon>
        <taxon>Ochrophyta</taxon>
        <taxon>Pelagophyceae</taxon>
        <taxon>Pelagomonadales</taxon>
        <taxon>Pelagomonadaceae</taxon>
        <taxon>Pelagomonas</taxon>
    </lineage>
</organism>
<name>A0A8J2SN99_9STRA</name>
<evidence type="ECO:0000256" key="1">
    <source>
        <dbReference type="SAM" id="MobiDB-lite"/>
    </source>
</evidence>
<dbReference type="InterPro" id="IPR012340">
    <property type="entry name" value="NA-bd_OB-fold"/>
</dbReference>
<gene>
    <name evidence="2" type="ORF">PECAL_4P12260</name>
</gene>
<evidence type="ECO:0000313" key="3">
    <source>
        <dbReference type="Proteomes" id="UP000789595"/>
    </source>
</evidence>
<dbReference type="Gene3D" id="2.40.50.140">
    <property type="entry name" value="Nucleic acid-binding proteins"/>
    <property type="match status" value="1"/>
</dbReference>
<evidence type="ECO:0000313" key="2">
    <source>
        <dbReference type="EMBL" id="CAH0373971.1"/>
    </source>
</evidence>
<evidence type="ECO:0008006" key="4">
    <source>
        <dbReference type="Google" id="ProtNLM"/>
    </source>
</evidence>
<proteinExistence type="predicted"/>
<comment type="caution">
    <text evidence="2">The sequence shown here is derived from an EMBL/GenBank/DDBJ whole genome shotgun (WGS) entry which is preliminary data.</text>
</comment>
<keyword evidence="3" id="KW-1185">Reference proteome</keyword>
<reference evidence="2" key="1">
    <citation type="submission" date="2021-11" db="EMBL/GenBank/DDBJ databases">
        <authorList>
            <consortium name="Genoscope - CEA"/>
            <person name="William W."/>
        </authorList>
    </citation>
    <scope>NUCLEOTIDE SEQUENCE</scope>
</reference>
<dbReference type="Proteomes" id="UP000789595">
    <property type="component" value="Unassembled WGS sequence"/>
</dbReference>
<dbReference type="AlphaFoldDB" id="A0A8J2SN99"/>
<dbReference type="EMBL" id="CAKKNE010000004">
    <property type="protein sequence ID" value="CAH0373971.1"/>
    <property type="molecule type" value="Genomic_DNA"/>
</dbReference>
<dbReference type="SUPFAM" id="SSF50249">
    <property type="entry name" value="Nucleic acid-binding proteins"/>
    <property type="match status" value="1"/>
</dbReference>